<dbReference type="AlphaFoldDB" id="A0A841YBE3"/>
<keyword evidence="1" id="KW-1133">Transmembrane helix</keyword>
<dbReference type="RefSeq" id="WP_174223955.1">
    <property type="nucleotide sequence ID" value="NZ_JAARPY010000001.1"/>
</dbReference>
<gene>
    <name evidence="2" type="ORF">HB844_01710</name>
</gene>
<keyword evidence="1" id="KW-0812">Transmembrane</keyword>
<accession>A0A841YBE3</accession>
<feature type="transmembrane region" description="Helical" evidence="1">
    <location>
        <begin position="39"/>
        <end position="59"/>
    </location>
</feature>
<organism evidence="2 3">
    <name type="scientific">Listeria fleischmannii</name>
    <dbReference type="NCBI Taxonomy" id="1069827"/>
    <lineage>
        <taxon>Bacteria</taxon>
        <taxon>Bacillati</taxon>
        <taxon>Bacillota</taxon>
        <taxon>Bacilli</taxon>
        <taxon>Bacillales</taxon>
        <taxon>Listeriaceae</taxon>
        <taxon>Listeria</taxon>
    </lineage>
</organism>
<evidence type="ECO:0000256" key="1">
    <source>
        <dbReference type="SAM" id="Phobius"/>
    </source>
</evidence>
<dbReference type="Proteomes" id="UP000571128">
    <property type="component" value="Unassembled WGS sequence"/>
</dbReference>
<comment type="caution">
    <text evidence="2">The sequence shown here is derived from an EMBL/GenBank/DDBJ whole genome shotgun (WGS) entry which is preliminary data.</text>
</comment>
<name>A0A841YBE3_9LIST</name>
<reference evidence="2 3" key="1">
    <citation type="submission" date="2020-03" db="EMBL/GenBank/DDBJ databases">
        <title>Soil Listeria distribution.</title>
        <authorList>
            <person name="Liao J."/>
            <person name="Wiedmann M."/>
        </authorList>
    </citation>
    <scope>NUCLEOTIDE SEQUENCE [LARGE SCALE GENOMIC DNA]</scope>
    <source>
        <strain evidence="2 3">FSL L7-1645</strain>
    </source>
</reference>
<evidence type="ECO:0000313" key="3">
    <source>
        <dbReference type="Proteomes" id="UP000571128"/>
    </source>
</evidence>
<dbReference type="InterPro" id="IPR031616">
    <property type="entry name" value="BsrE-like"/>
</dbReference>
<evidence type="ECO:0000313" key="2">
    <source>
        <dbReference type="EMBL" id="MBC1397593.1"/>
    </source>
</evidence>
<keyword evidence="1" id="KW-0472">Membrane</keyword>
<dbReference type="EMBL" id="JAARPY010000001">
    <property type="protein sequence ID" value="MBC1397593.1"/>
    <property type="molecule type" value="Genomic_DNA"/>
</dbReference>
<evidence type="ECO:0008006" key="4">
    <source>
        <dbReference type="Google" id="ProtNLM"/>
    </source>
</evidence>
<protein>
    <recommendedName>
        <fullName evidence="4">Holin-like toxin</fullName>
    </recommendedName>
</protein>
<dbReference type="Pfam" id="PF16935">
    <property type="entry name" value="Hol_Tox"/>
    <property type="match status" value="1"/>
</dbReference>
<proteinExistence type="predicted"/>
<sequence length="66" mass="7473">MNLANEFMVVRQPASSVLPIESWWCLCYSQALPGKDKHVTVFETLTLMIAFAMLIVSILNSKNDKK</sequence>